<dbReference type="AlphaFoldDB" id="A0A3D3R8D6"/>
<accession>A0A3D3R8D6</accession>
<sequence length="304" mass="32946">MFQEMQMNLFRNVMTAAVLLSMVYVSGAVNAAESSQKKEAPVALDGNCAVCLVSGKKVVSGKPEFSVVYDGQTYLFPSEEVKQKFQAAPEKYVPALKGDCTVCYAHHDGLRNPGKIDHISFYEGRVFLFPNQSIKAVFDKSPAEYADVDLACDGKCIVCKVDGGKDVPGKPEFTAIYQGLRYQFPSQAVMQKFQKDSAKYVASLTAKKVSTTGAPAASELVSISGTTGCAACEYGVHPKQDPDELGLAVKSNDGKIYVIEGAHASHPDLYKSRFQSLKVSVKGKQIANKGKFVWLKPQSIDTAQ</sequence>
<feature type="chain" id="PRO_5017798328" description="YHS domain-containing protein" evidence="1">
    <location>
        <begin position="32"/>
        <end position="304"/>
    </location>
</feature>
<gene>
    <name evidence="3" type="ORF">DIT97_19680</name>
</gene>
<evidence type="ECO:0000259" key="2">
    <source>
        <dbReference type="Pfam" id="PF04945"/>
    </source>
</evidence>
<organism evidence="3 4">
    <name type="scientific">Gimesia maris</name>
    <dbReference type="NCBI Taxonomy" id="122"/>
    <lineage>
        <taxon>Bacteria</taxon>
        <taxon>Pseudomonadati</taxon>
        <taxon>Planctomycetota</taxon>
        <taxon>Planctomycetia</taxon>
        <taxon>Planctomycetales</taxon>
        <taxon>Planctomycetaceae</taxon>
        <taxon>Gimesia</taxon>
    </lineage>
</organism>
<dbReference type="InterPro" id="IPR007029">
    <property type="entry name" value="YHS_dom"/>
</dbReference>
<evidence type="ECO:0000313" key="4">
    <source>
        <dbReference type="Proteomes" id="UP000263642"/>
    </source>
</evidence>
<reference evidence="3 4" key="1">
    <citation type="journal article" date="2018" name="Nat. Biotechnol.">
        <title>A standardized bacterial taxonomy based on genome phylogeny substantially revises the tree of life.</title>
        <authorList>
            <person name="Parks D.H."/>
            <person name="Chuvochina M."/>
            <person name="Waite D.W."/>
            <person name="Rinke C."/>
            <person name="Skarshewski A."/>
            <person name="Chaumeil P.A."/>
            <person name="Hugenholtz P."/>
        </authorList>
    </citation>
    <scope>NUCLEOTIDE SEQUENCE [LARGE SCALE GENOMIC DNA]</scope>
    <source>
        <strain evidence="3">UBA9375</strain>
    </source>
</reference>
<dbReference type="InterPro" id="IPR012348">
    <property type="entry name" value="RNR-like"/>
</dbReference>
<dbReference type="Pfam" id="PF04945">
    <property type="entry name" value="YHS"/>
    <property type="match status" value="1"/>
</dbReference>
<feature type="domain" description="YHS" evidence="2">
    <location>
        <begin position="53"/>
        <end position="95"/>
    </location>
</feature>
<comment type="caution">
    <text evidence="3">The sequence shown here is derived from an EMBL/GenBank/DDBJ whole genome shotgun (WGS) entry which is preliminary data.</text>
</comment>
<keyword evidence="1" id="KW-0732">Signal</keyword>
<proteinExistence type="predicted"/>
<protein>
    <recommendedName>
        <fullName evidence="2">YHS domain-containing protein</fullName>
    </recommendedName>
</protein>
<dbReference type="Proteomes" id="UP000263642">
    <property type="component" value="Unassembled WGS sequence"/>
</dbReference>
<feature type="signal peptide" evidence="1">
    <location>
        <begin position="1"/>
        <end position="31"/>
    </location>
</feature>
<evidence type="ECO:0000256" key="1">
    <source>
        <dbReference type="SAM" id="SignalP"/>
    </source>
</evidence>
<dbReference type="GO" id="GO:0016491">
    <property type="term" value="F:oxidoreductase activity"/>
    <property type="evidence" value="ECO:0007669"/>
    <property type="project" value="InterPro"/>
</dbReference>
<dbReference type="EMBL" id="DQAY01000118">
    <property type="protein sequence ID" value="HCO25134.1"/>
    <property type="molecule type" value="Genomic_DNA"/>
</dbReference>
<dbReference type="Gene3D" id="1.10.620.20">
    <property type="entry name" value="Ribonucleotide Reductase, subunit A"/>
    <property type="match status" value="1"/>
</dbReference>
<name>A0A3D3R8D6_9PLAN</name>
<evidence type="ECO:0000313" key="3">
    <source>
        <dbReference type="EMBL" id="HCO25134.1"/>
    </source>
</evidence>